<dbReference type="InterPro" id="IPR052164">
    <property type="entry name" value="Anthracycline_SecMetBiosynth"/>
</dbReference>
<dbReference type="RefSeq" id="XP_007914918.1">
    <property type="nucleotide sequence ID" value="XM_007916727.1"/>
</dbReference>
<evidence type="ECO:0000313" key="3">
    <source>
        <dbReference type="Proteomes" id="UP000014074"/>
    </source>
</evidence>
<reference evidence="3" key="1">
    <citation type="journal article" date="2013" name="Genome Announc.">
        <title>Draft genome sequence of the ascomycete Phaeoacremonium aleophilum strain UCR-PA7, a causal agent of the esca disease complex in grapevines.</title>
        <authorList>
            <person name="Blanco-Ulate B."/>
            <person name="Rolshausen P."/>
            <person name="Cantu D."/>
        </authorList>
    </citation>
    <scope>NUCLEOTIDE SEQUENCE [LARGE SCALE GENOMIC DNA]</scope>
    <source>
        <strain evidence="3">UCR-PA7</strain>
    </source>
</reference>
<keyword evidence="2" id="KW-0560">Oxidoreductase</keyword>
<accession>R8BLX4</accession>
<dbReference type="EMBL" id="KB933099">
    <property type="protein sequence ID" value="EOO00358.1"/>
    <property type="molecule type" value="Genomic_DNA"/>
</dbReference>
<evidence type="ECO:0000313" key="2">
    <source>
        <dbReference type="EMBL" id="EOO00358.1"/>
    </source>
</evidence>
<name>R8BLX4_PHAM7</name>
<keyword evidence="3" id="KW-1185">Reference proteome</keyword>
<dbReference type="GeneID" id="19324576"/>
<organism evidence="2 3">
    <name type="scientific">Phaeoacremonium minimum (strain UCR-PA7)</name>
    <name type="common">Esca disease fungus</name>
    <name type="synonym">Togninia minima</name>
    <dbReference type="NCBI Taxonomy" id="1286976"/>
    <lineage>
        <taxon>Eukaryota</taxon>
        <taxon>Fungi</taxon>
        <taxon>Dikarya</taxon>
        <taxon>Ascomycota</taxon>
        <taxon>Pezizomycotina</taxon>
        <taxon>Sordariomycetes</taxon>
        <taxon>Sordariomycetidae</taxon>
        <taxon>Togniniales</taxon>
        <taxon>Togniniaceae</taxon>
        <taxon>Phaeoacremonium</taxon>
    </lineage>
</organism>
<dbReference type="HOGENOM" id="CLU_127592_4_0_1"/>
<sequence>MSETQTPTATSSSSSPGVGQICWLEVPVTDPSRAKEFYSSVLGWDCDPAGKPSVMTGAENAIHFFHKGESLHGAFIQMPEDGNCLIRAWDAEDPLAMSVLTTYCVDSIEDTLAKVESHGGKVHVPKTAIGGNMGYFSRFIDSEGNLQGLWAMN</sequence>
<protein>
    <submittedName>
        <fullName evidence="2">Putative glyoxalase bleomycin resistance protein dioxygenase protein</fullName>
    </submittedName>
</protein>
<dbReference type="Pfam" id="PF00903">
    <property type="entry name" value="Glyoxalase"/>
    <property type="match status" value="1"/>
</dbReference>
<dbReference type="Proteomes" id="UP000014074">
    <property type="component" value="Unassembled WGS sequence"/>
</dbReference>
<gene>
    <name evidence="2" type="ORF">UCRPA7_4154</name>
</gene>
<dbReference type="SUPFAM" id="SSF54593">
    <property type="entry name" value="Glyoxalase/Bleomycin resistance protein/Dihydroxybiphenyl dioxygenase"/>
    <property type="match status" value="1"/>
</dbReference>
<dbReference type="AlphaFoldDB" id="R8BLX4"/>
<dbReference type="Gene3D" id="3.10.180.10">
    <property type="entry name" value="2,3-Dihydroxybiphenyl 1,2-Dioxygenase, domain 1"/>
    <property type="match status" value="1"/>
</dbReference>
<dbReference type="OrthoDB" id="447346at2759"/>
<feature type="domain" description="Glyoxalase/fosfomycin resistance/dioxygenase" evidence="1">
    <location>
        <begin position="23"/>
        <end position="146"/>
    </location>
</feature>
<dbReference type="KEGG" id="tmn:UCRPA7_4154"/>
<dbReference type="GO" id="GO:0051213">
    <property type="term" value="F:dioxygenase activity"/>
    <property type="evidence" value="ECO:0007669"/>
    <property type="project" value="UniProtKB-KW"/>
</dbReference>
<dbReference type="eggNOG" id="ENOG502S96F">
    <property type="taxonomic scope" value="Eukaryota"/>
</dbReference>
<proteinExistence type="predicted"/>
<dbReference type="CDD" id="cd07247">
    <property type="entry name" value="SgaA_N_like"/>
    <property type="match status" value="1"/>
</dbReference>
<evidence type="ECO:0000259" key="1">
    <source>
        <dbReference type="Pfam" id="PF00903"/>
    </source>
</evidence>
<dbReference type="PANTHER" id="PTHR33993">
    <property type="entry name" value="GLYOXALASE-RELATED"/>
    <property type="match status" value="1"/>
</dbReference>
<keyword evidence="2" id="KW-0223">Dioxygenase</keyword>
<dbReference type="InterPro" id="IPR029068">
    <property type="entry name" value="Glyas_Bleomycin-R_OHBP_Dase"/>
</dbReference>
<dbReference type="InterPro" id="IPR004360">
    <property type="entry name" value="Glyas_Fos-R_dOase_dom"/>
</dbReference>